<feature type="compositionally biased region" description="Basic and acidic residues" evidence="1">
    <location>
        <begin position="377"/>
        <end position="403"/>
    </location>
</feature>
<dbReference type="AlphaFoldDB" id="A0A5J4VH76"/>
<dbReference type="EMBL" id="SNRW01007044">
    <property type="protein sequence ID" value="KAA6381947.1"/>
    <property type="molecule type" value="Genomic_DNA"/>
</dbReference>
<feature type="region of interest" description="Disordered" evidence="1">
    <location>
        <begin position="312"/>
        <end position="403"/>
    </location>
</feature>
<protein>
    <submittedName>
        <fullName evidence="2">Uncharacterized protein</fullName>
    </submittedName>
</protein>
<name>A0A5J4VH76_9EUKA</name>
<accession>A0A5J4VH76</accession>
<feature type="region of interest" description="Disordered" evidence="1">
    <location>
        <begin position="1"/>
        <end position="30"/>
    </location>
</feature>
<sequence>MGTYVRAQSHFVFDQPTTSKPGQISQKGHTSKDYQSALMEWLDSLTFTPKYTNPFHKQQQVQLYSQNNKSQNQKQKVKTKNNQQMNQIEQQLIEQKTMKTMINLSTQSNPNISLTETMGTERITAGRSFRSLSTEKRIPKSISQKYPPTLHFTLQTKQMYSEETVAGRIYRQQPTKMDSQTIKQSITLAMKAITSKRMIIEPEDNKTIKDPTTKQNMNKIVEIINQEKLDHLIQPIPNKNQEIKIFYNPKTYYPQSPHLLNQAKQKGKLQYLNKGYNQPTTMILEVKQVNQSPYPISPQGVPKLELTTTLQTTSYSSRSGEKRQMQPQLLKTSPQTAPKASIPVQDLRNRNKNPALRIRQKQSPIPRPTSRNSWTDQGRKEERGEGRDLENFDTDKEKREISDRNRKIDSEILGTMGNYQHERFHPIRIYPLKERQLEYQEAIMSDKDNEIQGTRRRSEIL</sequence>
<proteinExistence type="predicted"/>
<feature type="compositionally biased region" description="Low complexity" evidence="1">
    <location>
        <begin position="66"/>
        <end position="83"/>
    </location>
</feature>
<feature type="compositionally biased region" description="Polar residues" evidence="1">
    <location>
        <begin position="325"/>
        <end position="338"/>
    </location>
</feature>
<feature type="region of interest" description="Disordered" evidence="1">
    <location>
        <begin position="62"/>
        <end position="83"/>
    </location>
</feature>
<feature type="compositionally biased region" description="Polar residues" evidence="1">
    <location>
        <begin position="15"/>
        <end position="28"/>
    </location>
</feature>
<gene>
    <name evidence="2" type="ORF">EZS28_022528</name>
</gene>
<evidence type="ECO:0000313" key="3">
    <source>
        <dbReference type="Proteomes" id="UP000324800"/>
    </source>
</evidence>
<evidence type="ECO:0000313" key="2">
    <source>
        <dbReference type="EMBL" id="KAA6381947.1"/>
    </source>
</evidence>
<evidence type="ECO:0000256" key="1">
    <source>
        <dbReference type="SAM" id="MobiDB-lite"/>
    </source>
</evidence>
<comment type="caution">
    <text evidence="2">The sequence shown here is derived from an EMBL/GenBank/DDBJ whole genome shotgun (WGS) entry which is preliminary data.</text>
</comment>
<organism evidence="2 3">
    <name type="scientific">Streblomastix strix</name>
    <dbReference type="NCBI Taxonomy" id="222440"/>
    <lineage>
        <taxon>Eukaryota</taxon>
        <taxon>Metamonada</taxon>
        <taxon>Preaxostyla</taxon>
        <taxon>Oxymonadida</taxon>
        <taxon>Streblomastigidae</taxon>
        <taxon>Streblomastix</taxon>
    </lineage>
</organism>
<dbReference type="Proteomes" id="UP000324800">
    <property type="component" value="Unassembled WGS sequence"/>
</dbReference>
<reference evidence="2 3" key="1">
    <citation type="submission" date="2019-03" db="EMBL/GenBank/DDBJ databases">
        <title>Single cell metagenomics reveals metabolic interactions within the superorganism composed of flagellate Streblomastix strix and complex community of Bacteroidetes bacteria on its surface.</title>
        <authorList>
            <person name="Treitli S.C."/>
            <person name="Kolisko M."/>
            <person name="Husnik F."/>
            <person name="Keeling P."/>
            <person name="Hampl V."/>
        </authorList>
    </citation>
    <scope>NUCLEOTIDE SEQUENCE [LARGE SCALE GENOMIC DNA]</scope>
    <source>
        <strain evidence="2">ST1C</strain>
    </source>
</reference>